<dbReference type="Proteomes" id="UP000008068">
    <property type="component" value="Unassembled WGS sequence"/>
</dbReference>
<dbReference type="HOGENOM" id="CLU_1416307_0_0_1"/>
<gene>
    <name evidence="1" type="ORF">CAEBREN_16324</name>
</gene>
<accession>G0NIR1</accession>
<evidence type="ECO:0000313" key="1">
    <source>
        <dbReference type="EMBL" id="EGT31976.1"/>
    </source>
</evidence>
<dbReference type="InParanoid" id="G0NIR1"/>
<dbReference type="AlphaFoldDB" id="G0NIR1"/>
<keyword evidence="2" id="KW-1185">Reference proteome</keyword>
<reference evidence="2" key="1">
    <citation type="submission" date="2011-07" db="EMBL/GenBank/DDBJ databases">
        <authorList>
            <consortium name="Caenorhabditis brenneri Sequencing and Analysis Consortium"/>
            <person name="Wilson R.K."/>
        </authorList>
    </citation>
    <scope>NUCLEOTIDE SEQUENCE [LARGE SCALE GENOMIC DNA]</scope>
    <source>
        <strain evidence="2">PB2801</strain>
    </source>
</reference>
<protein>
    <submittedName>
        <fullName evidence="1">Uncharacterized protein</fullName>
    </submittedName>
</protein>
<evidence type="ECO:0000313" key="2">
    <source>
        <dbReference type="Proteomes" id="UP000008068"/>
    </source>
</evidence>
<proteinExistence type="predicted"/>
<dbReference type="EMBL" id="GL379892">
    <property type="protein sequence ID" value="EGT31976.1"/>
    <property type="molecule type" value="Genomic_DNA"/>
</dbReference>
<organism evidence="2">
    <name type="scientific">Caenorhabditis brenneri</name>
    <name type="common">Nematode worm</name>
    <dbReference type="NCBI Taxonomy" id="135651"/>
    <lineage>
        <taxon>Eukaryota</taxon>
        <taxon>Metazoa</taxon>
        <taxon>Ecdysozoa</taxon>
        <taxon>Nematoda</taxon>
        <taxon>Chromadorea</taxon>
        <taxon>Rhabditida</taxon>
        <taxon>Rhabditina</taxon>
        <taxon>Rhabditomorpha</taxon>
        <taxon>Rhabditoidea</taxon>
        <taxon>Rhabditidae</taxon>
        <taxon>Peloderinae</taxon>
        <taxon>Caenorhabditis</taxon>
    </lineage>
</organism>
<sequence length="192" mass="22438">MGSFSSNLFQCALCKGFPTVINMVFWIRTSLYHDFLKFFQEFPSCSYGFGTALIDYLEIKIEGKCLVTLFFFYFITFSGTTCYSLTENMVQMHLENQQYIIEHYADDLEILFLNLANPWVLRMLVSHGLHMDLTLVFNPDGYSLSTVFDIRKVSVEHHGGKWGSRFIDPQSLTVQWFHLLPQYHLCLNFIYA</sequence>
<name>G0NIR1_CAEBE</name>